<accession>A0A9W8HU54</accession>
<dbReference type="OrthoDB" id="5581856at2759"/>
<feature type="compositionally biased region" description="Low complexity" evidence="1">
    <location>
        <begin position="126"/>
        <end position="135"/>
    </location>
</feature>
<feature type="region of interest" description="Disordered" evidence="1">
    <location>
        <begin position="651"/>
        <end position="677"/>
    </location>
</feature>
<evidence type="ECO:0000256" key="1">
    <source>
        <dbReference type="SAM" id="MobiDB-lite"/>
    </source>
</evidence>
<gene>
    <name evidence="2" type="ORF">H4R20_004014</name>
</gene>
<proteinExistence type="predicted"/>
<comment type="caution">
    <text evidence="2">The sequence shown here is derived from an EMBL/GenBank/DDBJ whole genome shotgun (WGS) entry which is preliminary data.</text>
</comment>
<reference evidence="2" key="1">
    <citation type="submission" date="2022-07" db="EMBL/GenBank/DDBJ databases">
        <title>Phylogenomic reconstructions and comparative analyses of Kickxellomycotina fungi.</title>
        <authorList>
            <person name="Reynolds N.K."/>
            <person name="Stajich J.E."/>
            <person name="Barry K."/>
            <person name="Grigoriev I.V."/>
            <person name="Crous P."/>
            <person name="Smith M.E."/>
        </authorList>
    </citation>
    <scope>NUCLEOTIDE SEQUENCE</scope>
    <source>
        <strain evidence="2">NRRL 1565</strain>
    </source>
</reference>
<evidence type="ECO:0000313" key="2">
    <source>
        <dbReference type="EMBL" id="KAJ2800566.1"/>
    </source>
</evidence>
<dbReference type="AlphaFoldDB" id="A0A9W8HU54"/>
<feature type="region of interest" description="Disordered" evidence="1">
    <location>
        <begin position="125"/>
        <end position="153"/>
    </location>
</feature>
<dbReference type="EMBL" id="JANBUO010000960">
    <property type="protein sequence ID" value="KAJ2800566.1"/>
    <property type="molecule type" value="Genomic_DNA"/>
</dbReference>
<feature type="region of interest" description="Disordered" evidence="1">
    <location>
        <begin position="539"/>
        <end position="574"/>
    </location>
</feature>
<organism evidence="2 3">
    <name type="scientific">Coemansia guatemalensis</name>
    <dbReference type="NCBI Taxonomy" id="2761395"/>
    <lineage>
        <taxon>Eukaryota</taxon>
        <taxon>Fungi</taxon>
        <taxon>Fungi incertae sedis</taxon>
        <taxon>Zoopagomycota</taxon>
        <taxon>Kickxellomycotina</taxon>
        <taxon>Kickxellomycetes</taxon>
        <taxon>Kickxellales</taxon>
        <taxon>Kickxellaceae</taxon>
        <taxon>Coemansia</taxon>
    </lineage>
</organism>
<sequence length="801" mass="84921">MGLLLDEKDVEALFRGIRISLHIVDEELQFVKEIQGRHRLAQWTAKEVVERQSRRQLYNGEQAGAFVVASLPNFDQVRWGLATAMRRTGAQKLSRGELAVSADEMRQFFGMLRFSIAAYQATTVASNSDSSNTSSPRVPGSSTSNRAVGGMSQQHRIVRKAVTAAFTTDAPLREGSNAMGFAADKLENGAWCGVYPITIDTPIGGGTAEQHTDNALVFEIRATCTWDGDTAKQSGERHAGHVIGDSQEARLAELATRISTETARRSRRERSRQEALLAAALDRQALEPVGNSARQRVVQTVVATRPAVGISTRVVVLPPSFGADAALVEVSVRCDVRTLGPTLLLNAVRLQSPDWHIQTLAPQQQSQPSPLVPGTCWQTAFRISMLAKPIAAAAMGGLQLLNGGGAPGASELLACVSITAASGDSGNERLLEIRHRVSMPDSTTYQKPDNPAHSLSDADATSMWSNPTGSLPSVVSARSSEAHSSTTRATLESSRPQKGRVVSAAGMGHAKTVSLDNAMQARIRKLSLIGSLSMAPLPDTAATLPPRKSEQRAVQGAIGGRPPSMLQSDPVAESGSMPVLPLADAKHASMGIHSQRGPPLTPRMRAATVNAAAHAHRQRSSISTVRSPSTAVYAATAEPSSYEVERASLRRRSSVAHAPNPEATRAALPDPPPGAIDISFEAPPKATLGDEVVVRVHLTNNTSSCYSRLCIVDVAAVYDNLDSADLPVSVTTTACGLLSAEHSTLIPPLLPGASVAAALRYTAAAPHFQSAGTLRLVDLDSIAAEDTLAVIEAPFVVYVCF</sequence>
<name>A0A9W8HU54_9FUNG</name>
<dbReference type="Proteomes" id="UP001140094">
    <property type="component" value="Unassembled WGS sequence"/>
</dbReference>
<protein>
    <submittedName>
        <fullName evidence="2">Uncharacterized protein</fullName>
    </submittedName>
</protein>
<feature type="compositionally biased region" description="Polar residues" evidence="1">
    <location>
        <begin position="462"/>
        <end position="496"/>
    </location>
</feature>
<feature type="compositionally biased region" description="Polar residues" evidence="1">
    <location>
        <begin position="140"/>
        <end position="153"/>
    </location>
</feature>
<feature type="region of interest" description="Disordered" evidence="1">
    <location>
        <begin position="438"/>
        <end position="503"/>
    </location>
</feature>
<evidence type="ECO:0000313" key="3">
    <source>
        <dbReference type="Proteomes" id="UP001140094"/>
    </source>
</evidence>
<keyword evidence="3" id="KW-1185">Reference proteome</keyword>